<reference evidence="4" key="2">
    <citation type="submission" date="2020-04" db="EMBL/GenBank/DDBJ databases">
        <authorList>
            <consortium name="NCBI Genome Project"/>
        </authorList>
    </citation>
    <scope>NUCLEOTIDE SEQUENCE</scope>
    <source>
        <strain evidence="4">CBS 342.82</strain>
    </source>
</reference>
<evidence type="ECO:0000313" key="3">
    <source>
        <dbReference type="Proteomes" id="UP000504637"/>
    </source>
</evidence>
<feature type="compositionally biased region" description="Polar residues" evidence="1">
    <location>
        <begin position="1"/>
        <end position="11"/>
    </location>
</feature>
<dbReference type="GeneID" id="54361765"/>
<evidence type="ECO:0000256" key="2">
    <source>
        <dbReference type="SAM" id="Phobius"/>
    </source>
</evidence>
<reference evidence="4" key="3">
    <citation type="submission" date="2025-08" db="UniProtKB">
        <authorList>
            <consortium name="RefSeq"/>
        </authorList>
    </citation>
    <scope>IDENTIFICATION</scope>
    <source>
        <strain evidence="4">CBS 342.82</strain>
    </source>
</reference>
<dbReference type="Proteomes" id="UP000504637">
    <property type="component" value="Unplaced"/>
</dbReference>
<dbReference type="RefSeq" id="XP_033463287.1">
    <property type="nucleotide sequence ID" value="XM_033603965.1"/>
</dbReference>
<feature type="compositionally biased region" description="Low complexity" evidence="1">
    <location>
        <begin position="18"/>
        <end position="35"/>
    </location>
</feature>
<dbReference type="AlphaFoldDB" id="A0A6J3ME08"/>
<name>A0A6J3ME08_9PEZI</name>
<keyword evidence="2" id="KW-0812">Transmembrane</keyword>
<evidence type="ECO:0000256" key="1">
    <source>
        <dbReference type="SAM" id="MobiDB-lite"/>
    </source>
</evidence>
<proteinExistence type="predicted"/>
<protein>
    <submittedName>
        <fullName evidence="4">Uncharacterized protein</fullName>
    </submittedName>
</protein>
<sequence>MTVNNCRSSKLSARMETSDGSSTLGSSSSAASSTTIDRPRPAAGRKMHSFVPEHIHEILAWFGDNAQPWWMEGDKCQMHIRRPNICRVLICRAQNKGLVILMMILMIAQLFA</sequence>
<feature type="region of interest" description="Disordered" evidence="1">
    <location>
        <begin position="1"/>
        <end position="47"/>
    </location>
</feature>
<feature type="transmembrane region" description="Helical" evidence="2">
    <location>
        <begin position="89"/>
        <end position="111"/>
    </location>
</feature>
<keyword evidence="2" id="KW-0472">Membrane</keyword>
<gene>
    <name evidence="4" type="ORF">K489DRAFT_376647</name>
</gene>
<organism evidence="4">
    <name type="scientific">Dissoconium aciculare CBS 342.82</name>
    <dbReference type="NCBI Taxonomy" id="1314786"/>
    <lineage>
        <taxon>Eukaryota</taxon>
        <taxon>Fungi</taxon>
        <taxon>Dikarya</taxon>
        <taxon>Ascomycota</taxon>
        <taxon>Pezizomycotina</taxon>
        <taxon>Dothideomycetes</taxon>
        <taxon>Dothideomycetidae</taxon>
        <taxon>Mycosphaerellales</taxon>
        <taxon>Dissoconiaceae</taxon>
        <taxon>Dissoconium</taxon>
    </lineage>
</organism>
<accession>A0A6J3ME08</accession>
<reference evidence="4" key="1">
    <citation type="submission" date="2020-01" db="EMBL/GenBank/DDBJ databases">
        <authorList>
            <consortium name="DOE Joint Genome Institute"/>
            <person name="Haridas S."/>
            <person name="Albert R."/>
            <person name="Binder M."/>
            <person name="Bloem J."/>
            <person name="Labutti K."/>
            <person name="Salamov A."/>
            <person name="Andreopoulos B."/>
            <person name="Baker S.E."/>
            <person name="Barry K."/>
            <person name="Bills G."/>
            <person name="Bluhm B.H."/>
            <person name="Cannon C."/>
            <person name="Castanera R."/>
            <person name="Culley D.E."/>
            <person name="Daum C."/>
            <person name="Ezra D."/>
            <person name="Gonzalez J.B."/>
            <person name="Henrissat B."/>
            <person name="Kuo A."/>
            <person name="Liang C."/>
            <person name="Lipzen A."/>
            <person name="Lutzoni F."/>
            <person name="Magnuson J."/>
            <person name="Mondo S."/>
            <person name="Nolan M."/>
            <person name="Ohm R."/>
            <person name="Pangilinan J."/>
            <person name="Park H.-J."/>
            <person name="Ramirez L."/>
            <person name="Alfaro M."/>
            <person name="Sun H."/>
            <person name="Tritt A."/>
            <person name="Yoshinaga Y."/>
            <person name="Zwiers L.-H."/>
            <person name="Turgeon B.G."/>
            <person name="Goodwin S.B."/>
            <person name="Spatafora J.W."/>
            <person name="Crous P.W."/>
            <person name="Grigoriev I.V."/>
        </authorList>
    </citation>
    <scope>NUCLEOTIDE SEQUENCE</scope>
    <source>
        <strain evidence="4">CBS 342.82</strain>
    </source>
</reference>
<evidence type="ECO:0000313" key="4">
    <source>
        <dbReference type="RefSeq" id="XP_033463287.1"/>
    </source>
</evidence>
<keyword evidence="2" id="KW-1133">Transmembrane helix</keyword>
<keyword evidence="3" id="KW-1185">Reference proteome</keyword>